<dbReference type="Proteomes" id="UP000471190">
    <property type="component" value="Unassembled WGS sequence"/>
</dbReference>
<evidence type="ECO:0000313" key="3">
    <source>
        <dbReference type="EMBL" id="NEV11350.1"/>
    </source>
</evidence>
<gene>
    <name evidence="2" type="ORF">GGD45_004349</name>
    <name evidence="3" type="ORF">GXW80_10115</name>
</gene>
<name>A0A6P1C2C0_RHITR</name>
<feature type="transmembrane region" description="Helical" evidence="1">
    <location>
        <begin position="12"/>
        <end position="34"/>
    </location>
</feature>
<reference evidence="2 5" key="2">
    <citation type="submission" date="2020-08" db="EMBL/GenBank/DDBJ databases">
        <title>Genomic Encyclopedia of Type Strains, Phase IV (KMG-V): Genome sequencing to study the core and pangenomes of soil and plant-associated prokaryotes.</title>
        <authorList>
            <person name="Whitman W."/>
        </authorList>
    </citation>
    <scope>NUCLEOTIDE SEQUENCE [LARGE SCALE GENOMIC DNA]</scope>
    <source>
        <strain evidence="2 5">SEMIA 4059</strain>
    </source>
</reference>
<organism evidence="3 4">
    <name type="scientific">Rhizobium tropici</name>
    <dbReference type="NCBI Taxonomy" id="398"/>
    <lineage>
        <taxon>Bacteria</taxon>
        <taxon>Pseudomonadati</taxon>
        <taxon>Pseudomonadota</taxon>
        <taxon>Alphaproteobacteria</taxon>
        <taxon>Hyphomicrobiales</taxon>
        <taxon>Rhizobiaceae</taxon>
        <taxon>Rhizobium/Agrobacterium group</taxon>
        <taxon>Rhizobium</taxon>
    </lineage>
</organism>
<evidence type="ECO:0000256" key="1">
    <source>
        <dbReference type="SAM" id="Phobius"/>
    </source>
</evidence>
<dbReference type="EMBL" id="JACHBF010000013">
    <property type="protein sequence ID" value="MBB6493915.1"/>
    <property type="molecule type" value="Genomic_DNA"/>
</dbReference>
<evidence type="ECO:0000313" key="2">
    <source>
        <dbReference type="EMBL" id="MBB6493915.1"/>
    </source>
</evidence>
<comment type="caution">
    <text evidence="3">The sequence shown here is derived from an EMBL/GenBank/DDBJ whole genome shotgun (WGS) entry which is preliminary data.</text>
</comment>
<keyword evidence="1" id="KW-1133">Transmembrane helix</keyword>
<dbReference type="AlphaFoldDB" id="A0A6P1C2C0"/>
<sequence>MSYDPKDYHIDARSLCSGMLLVAVTLCGMALASLDFHGTVQAGWSAMAGEMVSGKVTQCS</sequence>
<evidence type="ECO:0000313" key="4">
    <source>
        <dbReference type="Proteomes" id="UP000471190"/>
    </source>
</evidence>
<keyword evidence="1" id="KW-0472">Membrane</keyword>
<dbReference type="Proteomes" id="UP000526625">
    <property type="component" value="Unassembled WGS sequence"/>
</dbReference>
<protein>
    <submittedName>
        <fullName evidence="3">Uncharacterized protein</fullName>
    </submittedName>
</protein>
<proteinExistence type="predicted"/>
<evidence type="ECO:0000313" key="5">
    <source>
        <dbReference type="Proteomes" id="UP000526625"/>
    </source>
</evidence>
<keyword evidence="5" id="KW-1185">Reference proteome</keyword>
<dbReference type="RefSeq" id="WP_015341798.1">
    <property type="nucleotide sequence ID" value="NZ_JAADZA010000008.1"/>
</dbReference>
<reference evidence="3 4" key="1">
    <citation type="submission" date="2020-02" db="EMBL/GenBank/DDBJ databases">
        <title>Draft genome sequence of Rhizobium tropici.</title>
        <authorList>
            <person name="Khayi S."/>
            <person name="Jemo M."/>
        </authorList>
    </citation>
    <scope>NUCLEOTIDE SEQUENCE [LARGE SCALE GENOMIC DNA]</scope>
    <source>
        <strain evidence="3 4">A12</strain>
        <plasmid evidence="3">pA12a</plasmid>
    </source>
</reference>
<keyword evidence="1" id="KW-0812">Transmembrane</keyword>
<geneLocation type="plasmid" evidence="3">
    <name>pA12a</name>
</geneLocation>
<keyword evidence="3" id="KW-0614">Plasmid</keyword>
<accession>A0A6P1C2C0</accession>
<dbReference type="EMBL" id="JAADZA010000008">
    <property type="protein sequence ID" value="NEV11350.1"/>
    <property type="molecule type" value="Genomic_DNA"/>
</dbReference>